<comment type="subcellular location">
    <subcellularLocation>
        <location evidence="1">Cell membrane</location>
        <topology evidence="1">Multi-pass membrane protein</topology>
    </subcellularLocation>
</comment>
<evidence type="ECO:0000256" key="8">
    <source>
        <dbReference type="ARBA" id="ARBA00022989"/>
    </source>
</evidence>
<feature type="transmembrane region" description="Helical" evidence="12">
    <location>
        <begin position="41"/>
        <end position="59"/>
    </location>
</feature>
<dbReference type="PANTHER" id="PTHR30622:SF2">
    <property type="entry name" value="UNDECAPRENYL-DIPHOSPHATASE"/>
    <property type="match status" value="1"/>
</dbReference>
<sequence>MSTLEAIVLGLVQGLTEFLPVSSSGHLVIGKELLGIDSSGVAFEVVVHAATVLSTLVAFRKDILELLSGVLKFKMNGQTIYVFKILISMVPVFIVGMFLKDHVEALFGDGTIVVGIALLVTSFLLYLSGVLKPKEKGITFRNALIIGVAQSVAVIPGLSRSGATISTGLLLGARREDIAKFSFLMVLVPILGEAFLELVSGGFASESTGIGVLPLAAGFLAAFTSGLFACKAMIALVKKTKLKGFALYCAILGVIAIIYSYV</sequence>
<dbReference type="AlphaFoldDB" id="A0A645AC15"/>
<keyword evidence="6 12" id="KW-0812">Transmembrane</keyword>
<dbReference type="EMBL" id="VSSQ01011598">
    <property type="protein sequence ID" value="MPM47234.1"/>
    <property type="molecule type" value="Genomic_DNA"/>
</dbReference>
<evidence type="ECO:0000256" key="4">
    <source>
        <dbReference type="ARBA" id="ARBA00021581"/>
    </source>
</evidence>
<keyword evidence="8 12" id="KW-1133">Transmembrane helix</keyword>
<gene>
    <name evidence="13" type="primary">uppP_29</name>
    <name evidence="13" type="ORF">SDC9_93942</name>
</gene>
<evidence type="ECO:0000256" key="5">
    <source>
        <dbReference type="ARBA" id="ARBA00022475"/>
    </source>
</evidence>
<evidence type="ECO:0000256" key="9">
    <source>
        <dbReference type="ARBA" id="ARBA00023136"/>
    </source>
</evidence>
<feature type="transmembrane region" description="Helical" evidence="12">
    <location>
        <begin position="242"/>
        <end position="261"/>
    </location>
</feature>
<dbReference type="InterPro" id="IPR003824">
    <property type="entry name" value="UppP"/>
</dbReference>
<comment type="catalytic activity">
    <reaction evidence="11">
        <text>di-trans,octa-cis-undecaprenyl diphosphate + H2O = di-trans,octa-cis-undecaprenyl phosphate + phosphate + H(+)</text>
        <dbReference type="Rhea" id="RHEA:28094"/>
        <dbReference type="ChEBI" id="CHEBI:15377"/>
        <dbReference type="ChEBI" id="CHEBI:15378"/>
        <dbReference type="ChEBI" id="CHEBI:43474"/>
        <dbReference type="ChEBI" id="CHEBI:58405"/>
        <dbReference type="ChEBI" id="CHEBI:60392"/>
        <dbReference type="EC" id="3.6.1.27"/>
    </reaction>
</comment>
<evidence type="ECO:0000256" key="1">
    <source>
        <dbReference type="ARBA" id="ARBA00004651"/>
    </source>
</evidence>
<evidence type="ECO:0000313" key="13">
    <source>
        <dbReference type="EMBL" id="MPM47234.1"/>
    </source>
</evidence>
<evidence type="ECO:0000256" key="12">
    <source>
        <dbReference type="SAM" id="Phobius"/>
    </source>
</evidence>
<evidence type="ECO:0000256" key="6">
    <source>
        <dbReference type="ARBA" id="ARBA00022692"/>
    </source>
</evidence>
<evidence type="ECO:0000256" key="10">
    <source>
        <dbReference type="ARBA" id="ARBA00032707"/>
    </source>
</evidence>
<evidence type="ECO:0000256" key="11">
    <source>
        <dbReference type="ARBA" id="ARBA00047594"/>
    </source>
</evidence>
<comment type="caution">
    <text evidence="13">The sequence shown here is derived from an EMBL/GenBank/DDBJ whole genome shotgun (WGS) entry which is preliminary data.</text>
</comment>
<proteinExistence type="inferred from homology"/>
<reference evidence="13" key="1">
    <citation type="submission" date="2019-08" db="EMBL/GenBank/DDBJ databases">
        <authorList>
            <person name="Kucharzyk K."/>
            <person name="Murdoch R.W."/>
            <person name="Higgins S."/>
            <person name="Loffler F."/>
        </authorList>
    </citation>
    <scope>NUCLEOTIDE SEQUENCE</scope>
</reference>
<feature type="transmembrane region" description="Helical" evidence="12">
    <location>
        <begin position="181"/>
        <end position="204"/>
    </location>
</feature>
<dbReference type="EC" id="3.6.1.27" evidence="3"/>
<protein>
    <recommendedName>
        <fullName evidence="4">Undecaprenyl-diphosphatase</fullName>
        <ecNumber evidence="3">3.6.1.27</ecNumber>
    </recommendedName>
    <alternativeName>
        <fullName evidence="10">Undecaprenyl pyrophosphate phosphatase</fullName>
    </alternativeName>
</protein>
<evidence type="ECO:0000256" key="2">
    <source>
        <dbReference type="ARBA" id="ARBA00010621"/>
    </source>
</evidence>
<keyword evidence="5" id="KW-1003">Cell membrane</keyword>
<feature type="transmembrane region" description="Helical" evidence="12">
    <location>
        <begin position="111"/>
        <end position="131"/>
    </location>
</feature>
<feature type="transmembrane region" description="Helical" evidence="12">
    <location>
        <begin position="210"/>
        <end position="230"/>
    </location>
</feature>
<dbReference type="GO" id="GO:0005886">
    <property type="term" value="C:plasma membrane"/>
    <property type="evidence" value="ECO:0007669"/>
    <property type="project" value="UniProtKB-SubCell"/>
</dbReference>
<dbReference type="GO" id="GO:0050380">
    <property type="term" value="F:undecaprenyl-diphosphatase activity"/>
    <property type="evidence" value="ECO:0007669"/>
    <property type="project" value="UniProtKB-EC"/>
</dbReference>
<dbReference type="PANTHER" id="PTHR30622">
    <property type="entry name" value="UNDECAPRENYL-DIPHOSPHATASE"/>
    <property type="match status" value="1"/>
</dbReference>
<evidence type="ECO:0000256" key="7">
    <source>
        <dbReference type="ARBA" id="ARBA00022801"/>
    </source>
</evidence>
<comment type="similarity">
    <text evidence="2">Belongs to the UppP family.</text>
</comment>
<evidence type="ECO:0000256" key="3">
    <source>
        <dbReference type="ARBA" id="ARBA00012374"/>
    </source>
</evidence>
<dbReference type="HAMAP" id="MF_01006">
    <property type="entry name" value="Undec_diphosphatase"/>
    <property type="match status" value="1"/>
</dbReference>
<dbReference type="Pfam" id="PF02673">
    <property type="entry name" value="BacA"/>
    <property type="match status" value="1"/>
</dbReference>
<feature type="transmembrane region" description="Helical" evidence="12">
    <location>
        <begin position="80"/>
        <end position="99"/>
    </location>
</feature>
<name>A0A645AC15_9ZZZZ</name>
<keyword evidence="7 13" id="KW-0378">Hydrolase</keyword>
<keyword evidence="9 12" id="KW-0472">Membrane</keyword>
<organism evidence="13">
    <name type="scientific">bioreactor metagenome</name>
    <dbReference type="NCBI Taxonomy" id="1076179"/>
    <lineage>
        <taxon>unclassified sequences</taxon>
        <taxon>metagenomes</taxon>
        <taxon>ecological metagenomes</taxon>
    </lineage>
</organism>
<accession>A0A645AC15</accession>